<proteinExistence type="inferred from homology"/>
<accession>A0A2H0Y106</accession>
<evidence type="ECO:0000256" key="1">
    <source>
        <dbReference type="ARBA" id="ARBA00004442"/>
    </source>
</evidence>
<name>A0A2H0Y106_UNCSA</name>
<dbReference type="InterPro" id="IPR051906">
    <property type="entry name" value="TolC-like"/>
</dbReference>
<dbReference type="AlphaFoldDB" id="A0A2H0Y106"/>
<dbReference type="InterPro" id="IPR003423">
    <property type="entry name" value="OMP_efflux"/>
</dbReference>
<evidence type="ECO:0000256" key="7">
    <source>
        <dbReference type="ARBA" id="ARBA00023237"/>
    </source>
</evidence>
<evidence type="ECO:0000256" key="4">
    <source>
        <dbReference type="ARBA" id="ARBA00022452"/>
    </source>
</evidence>
<evidence type="ECO:0000256" key="5">
    <source>
        <dbReference type="ARBA" id="ARBA00022692"/>
    </source>
</evidence>
<dbReference type="PANTHER" id="PTHR30026:SF20">
    <property type="entry name" value="OUTER MEMBRANE PROTEIN TOLC"/>
    <property type="match status" value="1"/>
</dbReference>
<keyword evidence="6 8" id="KW-0472">Membrane</keyword>
<keyword evidence="8" id="KW-1133">Transmembrane helix</keyword>
<sequence>MRLFSFLICVPMFRSGSRIIKYITAIGIFYFCFFIFAFSAASALTLSESIEIALAKNPQIVAAQHKVKAATGKLGQARSSIIPHISLEGAFGKIYQESPTIDFSIPGMPTMEGLSLYPDEAADSTSYAFSLKQPLFTGGKIFRSLRMANAGYHIANEDFRKAQNEVTYNVTSAYYNVLKAEKMVALTKEGMDTLKKHLKQVEMFHKAGVVTKADVLRVETELANLKQAEIQARNGLKLAKAAFNSLLGKNLSEDVSLSPEILTAEEKGVDSDYLLSTAYSFRPEWKAFKLGKKIGEDSVGLAYSGYFPNLAFMGSTGKTITDYPAAGTKYDLDSWRLMVAGSWNLFDGFETPNKVLEAHANLEALKAQEQLIKDGVALEVNSAHLDLESASERVAAAEVAENLAKRSLHYAEVNFATHIDTSLSVLDAEAALHKAQTNLWSAKYDVELAKAKINKAVGTNIL</sequence>
<dbReference type="Pfam" id="PF02321">
    <property type="entry name" value="OEP"/>
    <property type="match status" value="2"/>
</dbReference>
<comment type="caution">
    <text evidence="9">The sequence shown here is derived from an EMBL/GenBank/DDBJ whole genome shotgun (WGS) entry which is preliminary data.</text>
</comment>
<dbReference type="SUPFAM" id="SSF56954">
    <property type="entry name" value="Outer membrane efflux proteins (OEP)"/>
    <property type="match status" value="1"/>
</dbReference>
<keyword evidence="5 8" id="KW-0812">Transmembrane</keyword>
<dbReference type="GO" id="GO:0009279">
    <property type="term" value="C:cell outer membrane"/>
    <property type="evidence" value="ECO:0007669"/>
    <property type="project" value="UniProtKB-SubCell"/>
</dbReference>
<evidence type="ECO:0000256" key="6">
    <source>
        <dbReference type="ARBA" id="ARBA00023136"/>
    </source>
</evidence>
<dbReference type="Gene3D" id="1.20.1600.10">
    <property type="entry name" value="Outer membrane efflux proteins (OEP)"/>
    <property type="match status" value="1"/>
</dbReference>
<comment type="subcellular location">
    <subcellularLocation>
        <location evidence="1">Cell outer membrane</location>
    </subcellularLocation>
</comment>
<dbReference type="PANTHER" id="PTHR30026">
    <property type="entry name" value="OUTER MEMBRANE PROTEIN TOLC"/>
    <property type="match status" value="1"/>
</dbReference>
<organism evidence="9 10">
    <name type="scientific">Candidatus Saganbacteria bacterium CG08_land_8_20_14_0_20_45_16</name>
    <dbReference type="NCBI Taxonomy" id="2014293"/>
    <lineage>
        <taxon>Bacteria</taxon>
        <taxon>Bacillati</taxon>
        <taxon>Saganbacteria</taxon>
    </lineage>
</organism>
<dbReference type="EMBL" id="PEYM01000061">
    <property type="protein sequence ID" value="PIS30177.1"/>
    <property type="molecule type" value="Genomic_DNA"/>
</dbReference>
<comment type="similarity">
    <text evidence="2">Belongs to the outer membrane factor (OMF) (TC 1.B.17) family.</text>
</comment>
<evidence type="ECO:0000313" key="9">
    <source>
        <dbReference type="EMBL" id="PIS30177.1"/>
    </source>
</evidence>
<protein>
    <recommendedName>
        <fullName evidence="11">TolC family protein</fullName>
    </recommendedName>
</protein>
<evidence type="ECO:0008006" key="11">
    <source>
        <dbReference type="Google" id="ProtNLM"/>
    </source>
</evidence>
<dbReference type="Proteomes" id="UP000231343">
    <property type="component" value="Unassembled WGS sequence"/>
</dbReference>
<evidence type="ECO:0000256" key="2">
    <source>
        <dbReference type="ARBA" id="ARBA00007613"/>
    </source>
</evidence>
<dbReference type="GO" id="GO:0015562">
    <property type="term" value="F:efflux transmembrane transporter activity"/>
    <property type="evidence" value="ECO:0007669"/>
    <property type="project" value="InterPro"/>
</dbReference>
<keyword evidence="4" id="KW-1134">Transmembrane beta strand</keyword>
<dbReference type="GO" id="GO:0015288">
    <property type="term" value="F:porin activity"/>
    <property type="evidence" value="ECO:0007669"/>
    <property type="project" value="TreeGrafter"/>
</dbReference>
<gene>
    <name evidence="9" type="ORF">COT42_03575</name>
</gene>
<feature type="transmembrane region" description="Helical" evidence="8">
    <location>
        <begin position="25"/>
        <end position="46"/>
    </location>
</feature>
<evidence type="ECO:0000256" key="8">
    <source>
        <dbReference type="SAM" id="Phobius"/>
    </source>
</evidence>
<evidence type="ECO:0000256" key="3">
    <source>
        <dbReference type="ARBA" id="ARBA00022448"/>
    </source>
</evidence>
<dbReference type="GO" id="GO:1990281">
    <property type="term" value="C:efflux pump complex"/>
    <property type="evidence" value="ECO:0007669"/>
    <property type="project" value="TreeGrafter"/>
</dbReference>
<evidence type="ECO:0000313" key="10">
    <source>
        <dbReference type="Proteomes" id="UP000231343"/>
    </source>
</evidence>
<keyword evidence="3" id="KW-0813">Transport</keyword>
<reference evidence="9 10" key="1">
    <citation type="submission" date="2017-09" db="EMBL/GenBank/DDBJ databases">
        <title>Depth-based differentiation of microbial function through sediment-hosted aquifers and enrichment of novel symbionts in the deep terrestrial subsurface.</title>
        <authorList>
            <person name="Probst A.J."/>
            <person name="Ladd B."/>
            <person name="Jarett J.K."/>
            <person name="Geller-Mcgrath D.E."/>
            <person name="Sieber C.M."/>
            <person name="Emerson J.B."/>
            <person name="Anantharaman K."/>
            <person name="Thomas B.C."/>
            <person name="Malmstrom R."/>
            <person name="Stieglmeier M."/>
            <person name="Klingl A."/>
            <person name="Woyke T."/>
            <person name="Ryan C.M."/>
            <person name="Banfield J.F."/>
        </authorList>
    </citation>
    <scope>NUCLEOTIDE SEQUENCE [LARGE SCALE GENOMIC DNA]</scope>
    <source>
        <strain evidence="9">CG08_land_8_20_14_0_20_45_16</strain>
    </source>
</reference>
<keyword evidence="7" id="KW-0998">Cell outer membrane</keyword>